<feature type="transmembrane region" description="Helical" evidence="1">
    <location>
        <begin position="53"/>
        <end position="77"/>
    </location>
</feature>
<keyword evidence="4" id="KW-1185">Reference proteome</keyword>
<dbReference type="RefSeq" id="WP_182920793.1">
    <property type="nucleotide sequence ID" value="NZ_WNXD01000001.1"/>
</dbReference>
<proteinExistence type="predicted"/>
<sequence length="358" mass="41775">MKDSLKALDGLRGLSALYVLIHHARLALTQSYQSGLVMHPEKYEWYDKLLVYFFGLFKFGHEAVIIFFVLSGFVIHLKQASSNYDFENFKIIAYLKKRIIRIYPTLLVSFLLCLLIDFLIYKFIPDNLGIFSKYTFSSFLYNLFLIPDAPIWGNNFPVWSLKHEWFFYMMYPLLLWLANKSSFLPFIVSIGLYFSYFLGFSIPYIGTAAYTLTVWSLGSLLAVAYKNSYALLKYIPYLLLLCFLYPFVKRTESNFPVLDLCFGLITTGFIALIVLEKISIINSLLIQMTWIGTFSYSLYLFHTPFLSLFKAIIVNSESNHDIPYHLWYVILAILVITPIIYLIYCFTERVAINYKKTI</sequence>
<feature type="transmembrane region" description="Helical" evidence="1">
    <location>
        <begin position="202"/>
        <end position="224"/>
    </location>
</feature>
<dbReference type="EMBL" id="WNXD01000001">
    <property type="protein sequence ID" value="MBB2144092.1"/>
    <property type="molecule type" value="Genomic_DNA"/>
</dbReference>
<keyword evidence="1" id="KW-1133">Transmembrane helix</keyword>
<feature type="transmembrane region" description="Helical" evidence="1">
    <location>
        <begin position="326"/>
        <end position="346"/>
    </location>
</feature>
<organism evidence="3 4">
    <name type="scientific">Pedobacter planticolens</name>
    <dbReference type="NCBI Taxonomy" id="2679964"/>
    <lineage>
        <taxon>Bacteria</taxon>
        <taxon>Pseudomonadati</taxon>
        <taxon>Bacteroidota</taxon>
        <taxon>Sphingobacteriia</taxon>
        <taxon>Sphingobacteriales</taxon>
        <taxon>Sphingobacteriaceae</taxon>
        <taxon>Pedobacter</taxon>
    </lineage>
</organism>
<comment type="caution">
    <text evidence="3">The sequence shown here is derived from an EMBL/GenBank/DDBJ whole genome shotgun (WGS) entry which is preliminary data.</text>
</comment>
<keyword evidence="3" id="KW-0012">Acyltransferase</keyword>
<gene>
    <name evidence="3" type="ORF">GM921_01220</name>
</gene>
<accession>A0A923DUH4</accession>
<dbReference type="Pfam" id="PF01757">
    <property type="entry name" value="Acyl_transf_3"/>
    <property type="match status" value="1"/>
</dbReference>
<feature type="transmembrane region" description="Helical" evidence="1">
    <location>
        <begin position="296"/>
        <end position="314"/>
    </location>
</feature>
<dbReference type="AlphaFoldDB" id="A0A923DUH4"/>
<evidence type="ECO:0000313" key="3">
    <source>
        <dbReference type="EMBL" id="MBB2144092.1"/>
    </source>
</evidence>
<feature type="transmembrane region" description="Helical" evidence="1">
    <location>
        <begin position="254"/>
        <end position="275"/>
    </location>
</feature>
<dbReference type="PANTHER" id="PTHR23028">
    <property type="entry name" value="ACETYLTRANSFERASE"/>
    <property type="match status" value="1"/>
</dbReference>
<feature type="domain" description="Acyltransferase 3" evidence="2">
    <location>
        <begin position="6"/>
        <end position="342"/>
    </location>
</feature>
<keyword evidence="1" id="KW-0812">Transmembrane</keyword>
<feature type="transmembrane region" description="Helical" evidence="1">
    <location>
        <begin position="140"/>
        <end position="161"/>
    </location>
</feature>
<dbReference type="InterPro" id="IPR002656">
    <property type="entry name" value="Acyl_transf_3_dom"/>
</dbReference>
<protein>
    <submittedName>
        <fullName evidence="3">Acyltransferase family protein</fullName>
    </submittedName>
</protein>
<keyword evidence="1" id="KW-0472">Membrane</keyword>
<dbReference type="GO" id="GO:0016747">
    <property type="term" value="F:acyltransferase activity, transferring groups other than amino-acyl groups"/>
    <property type="evidence" value="ECO:0007669"/>
    <property type="project" value="InterPro"/>
</dbReference>
<evidence type="ECO:0000313" key="4">
    <source>
        <dbReference type="Proteomes" id="UP000601055"/>
    </source>
</evidence>
<dbReference type="Proteomes" id="UP000601055">
    <property type="component" value="Unassembled WGS sequence"/>
</dbReference>
<feature type="transmembrane region" description="Helical" evidence="1">
    <location>
        <begin position="173"/>
        <end position="196"/>
    </location>
</feature>
<evidence type="ECO:0000259" key="2">
    <source>
        <dbReference type="Pfam" id="PF01757"/>
    </source>
</evidence>
<name>A0A923DUH4_9SPHI</name>
<feature type="transmembrane region" description="Helical" evidence="1">
    <location>
        <begin position="98"/>
        <end position="120"/>
    </location>
</feature>
<evidence type="ECO:0000256" key="1">
    <source>
        <dbReference type="SAM" id="Phobius"/>
    </source>
</evidence>
<dbReference type="InterPro" id="IPR050879">
    <property type="entry name" value="Acyltransferase_3"/>
</dbReference>
<keyword evidence="3" id="KW-0808">Transferase</keyword>
<reference evidence="3" key="1">
    <citation type="submission" date="2019-11" db="EMBL/GenBank/DDBJ databases">
        <title>Description of Pedobacter sp. LMG 31464T.</title>
        <authorList>
            <person name="Carlier A."/>
            <person name="Qi S."/>
            <person name="Vandamme P."/>
        </authorList>
    </citation>
    <scope>NUCLEOTIDE SEQUENCE</scope>
    <source>
        <strain evidence="3">LMG 31464</strain>
    </source>
</reference>
<feature type="transmembrane region" description="Helical" evidence="1">
    <location>
        <begin position="231"/>
        <end position="248"/>
    </location>
</feature>